<name>A0ABQ8PBD7_9CRYT</name>
<gene>
    <name evidence="3" type="ORF">OJ252_1331</name>
</gene>
<evidence type="ECO:0000313" key="4">
    <source>
        <dbReference type="Proteomes" id="UP001071777"/>
    </source>
</evidence>
<feature type="region of interest" description="Disordered" evidence="1">
    <location>
        <begin position="215"/>
        <end position="241"/>
    </location>
</feature>
<accession>A0ABQ8PBD7</accession>
<feature type="signal peptide" evidence="2">
    <location>
        <begin position="1"/>
        <end position="22"/>
    </location>
</feature>
<dbReference type="Proteomes" id="UP001071777">
    <property type="component" value="Unassembled WGS sequence"/>
</dbReference>
<comment type="caution">
    <text evidence="3">The sequence shown here is derived from an EMBL/GenBank/DDBJ whole genome shotgun (WGS) entry which is preliminary data.</text>
</comment>
<feature type="compositionally biased region" description="Basic and acidic residues" evidence="1">
    <location>
        <begin position="223"/>
        <end position="232"/>
    </location>
</feature>
<reference evidence="3" key="1">
    <citation type="submission" date="2022-10" db="EMBL/GenBank/DDBJ databases">
        <title>Adaptive evolution leads to modifications in subtelomeric GC content in a zoonotic Cryptosporidium species.</title>
        <authorList>
            <person name="Li J."/>
            <person name="Feng Y."/>
            <person name="Xiao L."/>
        </authorList>
    </citation>
    <scope>NUCLEOTIDE SEQUENCE</scope>
    <source>
        <strain evidence="3">25894</strain>
    </source>
</reference>
<evidence type="ECO:0000313" key="3">
    <source>
        <dbReference type="EMBL" id="KAJ1612221.1"/>
    </source>
</evidence>
<organism evidence="3 4">
    <name type="scientific">Cryptosporidium canis</name>
    <dbReference type="NCBI Taxonomy" id="195482"/>
    <lineage>
        <taxon>Eukaryota</taxon>
        <taxon>Sar</taxon>
        <taxon>Alveolata</taxon>
        <taxon>Apicomplexa</taxon>
        <taxon>Conoidasida</taxon>
        <taxon>Coccidia</taxon>
        <taxon>Eucoccidiorida</taxon>
        <taxon>Eimeriorina</taxon>
        <taxon>Cryptosporidiidae</taxon>
        <taxon>Cryptosporidium</taxon>
    </lineage>
</organism>
<proteinExistence type="predicted"/>
<feature type="chain" id="PRO_5045592819" evidence="2">
    <location>
        <begin position="23"/>
        <end position="241"/>
    </location>
</feature>
<evidence type="ECO:0000256" key="1">
    <source>
        <dbReference type="SAM" id="MobiDB-lite"/>
    </source>
</evidence>
<evidence type="ECO:0000256" key="2">
    <source>
        <dbReference type="SAM" id="SignalP"/>
    </source>
</evidence>
<sequence>MKRSVGITSLIALVYLLVGAESQPPRESHIRRKVRGTRLEMTAEESALLECTEALNSWSYFAKTSMQKLLDDDYKKKEYIYFLGTLTPQIETIDDSFNRCKNELSKLNISAKSETCQFKVDLKSRGEKEMEFSSKEAVSEALIRIMELKERNEQINEAKRLILGFDPNSMCKECRLFSSQMALISVLKRLRLMYNSYITEMEAKIDIKILEEMEEDLSSPEETTTKAEDELKNQTTQSVDH</sequence>
<keyword evidence="4" id="KW-1185">Reference proteome</keyword>
<protein>
    <submittedName>
        <fullName evidence="3">Signal peptide-containing protein</fullName>
    </submittedName>
</protein>
<keyword evidence="2" id="KW-0732">Signal</keyword>
<dbReference type="EMBL" id="JAPCXB010000048">
    <property type="protein sequence ID" value="KAJ1612221.1"/>
    <property type="molecule type" value="Genomic_DNA"/>
</dbReference>